<evidence type="ECO:0000313" key="1">
    <source>
        <dbReference type="EMBL" id="WED44275.1"/>
    </source>
</evidence>
<gene>
    <name evidence="1" type="ORF">PXX05_05680</name>
</gene>
<accession>A0ABY8AXQ0</accession>
<organism evidence="1 2">
    <name type="scientific">Legionella cardiaca</name>
    <dbReference type="NCBI Taxonomy" id="1071983"/>
    <lineage>
        <taxon>Bacteria</taxon>
        <taxon>Pseudomonadati</taxon>
        <taxon>Pseudomonadota</taxon>
        <taxon>Gammaproteobacteria</taxon>
        <taxon>Legionellales</taxon>
        <taxon>Legionellaceae</taxon>
        <taxon>Legionella</taxon>
    </lineage>
</organism>
<dbReference type="Proteomes" id="UP001222087">
    <property type="component" value="Chromosome"/>
</dbReference>
<evidence type="ECO:0008006" key="3">
    <source>
        <dbReference type="Google" id="ProtNLM"/>
    </source>
</evidence>
<protein>
    <recommendedName>
        <fullName evidence="3">Signal peptidase I</fullName>
    </recommendedName>
</protein>
<evidence type="ECO:0000313" key="2">
    <source>
        <dbReference type="Proteomes" id="UP001222087"/>
    </source>
</evidence>
<reference evidence="1 2" key="1">
    <citation type="submission" date="2023-02" db="EMBL/GenBank/DDBJ databases">
        <title>Genome Sequence of L. cardiaca H63T.</title>
        <authorList>
            <person name="Lopez A.E."/>
            <person name="Cianciotto N.P."/>
        </authorList>
    </citation>
    <scope>NUCLEOTIDE SEQUENCE [LARGE SCALE GENOMIC DNA]</scope>
    <source>
        <strain evidence="1 2">H63</strain>
    </source>
</reference>
<dbReference type="EMBL" id="CP119078">
    <property type="protein sequence ID" value="WED44275.1"/>
    <property type="molecule type" value="Genomic_DNA"/>
</dbReference>
<keyword evidence="2" id="KW-1185">Reference proteome</keyword>
<sequence>MTDVGIQPGDMLIVDKSIEPTQSRRFNAIFQFNRVSLGKSNR</sequence>
<name>A0ABY8AXQ0_9GAMM</name>
<proteinExistence type="predicted"/>